<evidence type="ECO:0000259" key="2">
    <source>
        <dbReference type="PROSITE" id="PS51833"/>
    </source>
</evidence>
<dbReference type="InterPro" id="IPR014408">
    <property type="entry name" value="dGMP_Pdiesterase_EAL/HD-GYP"/>
</dbReference>
<dbReference type="PIRSF" id="PIRSF003180">
    <property type="entry name" value="DiGMPpdiest_YuxH"/>
    <property type="match status" value="1"/>
</dbReference>
<dbReference type="RefSeq" id="WP_124029346.1">
    <property type="nucleotide sequence ID" value="NZ_JBHRSN010000012.1"/>
</dbReference>
<organism evidence="3 4">
    <name type="scientific">Alteromonas sediminis</name>
    <dbReference type="NCBI Taxonomy" id="2259342"/>
    <lineage>
        <taxon>Bacteria</taxon>
        <taxon>Pseudomonadati</taxon>
        <taxon>Pseudomonadota</taxon>
        <taxon>Gammaproteobacteria</taxon>
        <taxon>Alteromonadales</taxon>
        <taxon>Alteromonadaceae</taxon>
        <taxon>Alteromonas/Salinimonas group</taxon>
        <taxon>Alteromonas</taxon>
    </lineage>
</organism>
<dbReference type="Pfam" id="PF00563">
    <property type="entry name" value="EAL"/>
    <property type="match status" value="1"/>
</dbReference>
<dbReference type="OrthoDB" id="9804751at2"/>
<dbReference type="SUPFAM" id="SSF141868">
    <property type="entry name" value="EAL domain-like"/>
    <property type="match status" value="1"/>
</dbReference>
<dbReference type="AlphaFoldDB" id="A0A3N5Z4B2"/>
<dbReference type="InterPro" id="IPR035919">
    <property type="entry name" value="EAL_sf"/>
</dbReference>
<gene>
    <name evidence="3" type="ORF">DRW07_18035</name>
</gene>
<dbReference type="InterPro" id="IPR013976">
    <property type="entry name" value="HDOD"/>
</dbReference>
<dbReference type="Gene3D" id="1.10.3210.10">
    <property type="entry name" value="Hypothetical protein af1432"/>
    <property type="match status" value="1"/>
</dbReference>
<sequence length="404" mass="45859">MFAYVARQPIFDVNKEVFAYELLFRDGKSNCFPDIEPDEATSKIIADSHLSFGIEEITNGKLAFINFHQNTLLYRFPTSLDPKTTIVEIVETVNVDPELIKACKHIRGLGYKLALDDYDGSGQWDAFLPFTSIIKFEVDAFDDVLMESMVSDLKSKRTQLVIERVETMEQFERYKAMGFDYFQGYFLARPEIIRHKKIGASTLAMMDLLSETAVSPLNFEKINGIFERDAALTYKLLRFINNPIFDKSHKITSLRHAFNYMGEIELKKFIALLALANLSESEPQELMVMSLVRAKFCEITMKFVSQGEDTIAGFLTGLLSLMDTLTGQEMTTIIGKIPIDQSVKNALCGEDGELKDCLMFVKAFENAHWNSVKSIASPYPIKQTQLHAIYIESVKWANALSQTD</sequence>
<dbReference type="EMBL" id="RPOK01000007">
    <property type="protein sequence ID" value="RPJ64824.1"/>
    <property type="molecule type" value="Genomic_DNA"/>
</dbReference>
<dbReference type="Pfam" id="PF08668">
    <property type="entry name" value="HDOD"/>
    <property type="match status" value="1"/>
</dbReference>
<comment type="caution">
    <text evidence="3">The sequence shown here is derived from an EMBL/GenBank/DDBJ whole genome shotgun (WGS) entry which is preliminary data.</text>
</comment>
<dbReference type="PANTHER" id="PTHR33525:SF4">
    <property type="entry name" value="CYCLIC DI-GMP PHOSPHODIESTERASE CDGJ"/>
    <property type="match status" value="1"/>
</dbReference>
<dbReference type="InterPro" id="IPR001633">
    <property type="entry name" value="EAL_dom"/>
</dbReference>
<dbReference type="Gene3D" id="3.20.20.450">
    <property type="entry name" value="EAL domain"/>
    <property type="match status" value="1"/>
</dbReference>
<dbReference type="PROSITE" id="PS50883">
    <property type="entry name" value="EAL"/>
    <property type="match status" value="1"/>
</dbReference>
<protein>
    <submittedName>
        <fullName evidence="3">EAL domain-containing protein</fullName>
    </submittedName>
</protein>
<keyword evidence="4" id="KW-1185">Reference proteome</keyword>
<dbReference type="PANTHER" id="PTHR33525">
    <property type="match status" value="1"/>
</dbReference>
<proteinExistence type="predicted"/>
<evidence type="ECO:0000313" key="4">
    <source>
        <dbReference type="Proteomes" id="UP000275281"/>
    </source>
</evidence>
<accession>A0A3N5Z4B2</accession>
<name>A0A3N5Z4B2_9ALTE</name>
<feature type="domain" description="EAL" evidence="1">
    <location>
        <begin position="1"/>
        <end position="204"/>
    </location>
</feature>
<dbReference type="PROSITE" id="PS51833">
    <property type="entry name" value="HDOD"/>
    <property type="match status" value="1"/>
</dbReference>
<feature type="domain" description="HDOD" evidence="2">
    <location>
        <begin position="198"/>
        <end position="385"/>
    </location>
</feature>
<dbReference type="SUPFAM" id="SSF109604">
    <property type="entry name" value="HD-domain/PDEase-like"/>
    <property type="match status" value="1"/>
</dbReference>
<dbReference type="InterPro" id="IPR052340">
    <property type="entry name" value="RNase_Y/CdgJ"/>
</dbReference>
<evidence type="ECO:0000313" key="3">
    <source>
        <dbReference type="EMBL" id="RPJ64824.1"/>
    </source>
</evidence>
<reference evidence="3 4" key="1">
    <citation type="submission" date="2018-11" db="EMBL/GenBank/DDBJ databases">
        <authorList>
            <person name="Ye M.-Q."/>
            <person name="Du Z.-J."/>
        </authorList>
    </citation>
    <scope>NUCLEOTIDE SEQUENCE [LARGE SCALE GENOMIC DNA]</scope>
    <source>
        <strain evidence="3 4">U0105</strain>
    </source>
</reference>
<dbReference type="Proteomes" id="UP000275281">
    <property type="component" value="Unassembled WGS sequence"/>
</dbReference>
<evidence type="ECO:0000259" key="1">
    <source>
        <dbReference type="PROSITE" id="PS50883"/>
    </source>
</evidence>